<comment type="caution">
    <text evidence="3">The sequence shown here is derived from an EMBL/GenBank/DDBJ whole genome shotgun (WGS) entry which is preliminary data.</text>
</comment>
<evidence type="ECO:0000313" key="4">
    <source>
        <dbReference type="Proteomes" id="UP001589609"/>
    </source>
</evidence>
<accession>A0ABV5WKP1</accession>
<reference evidence="3 4" key="1">
    <citation type="submission" date="2024-09" db="EMBL/GenBank/DDBJ databases">
        <authorList>
            <person name="Sun Q."/>
            <person name="Mori K."/>
        </authorList>
    </citation>
    <scope>NUCLEOTIDE SEQUENCE [LARGE SCALE GENOMIC DNA]</scope>
    <source>
        <strain evidence="3 4">JCM 11201</strain>
    </source>
</reference>
<keyword evidence="4" id="KW-1185">Reference proteome</keyword>
<keyword evidence="2" id="KW-1133">Transmembrane helix</keyword>
<evidence type="ECO:0000313" key="3">
    <source>
        <dbReference type="EMBL" id="MFB9761191.1"/>
    </source>
</evidence>
<evidence type="ECO:0000256" key="1">
    <source>
        <dbReference type="SAM" id="MobiDB-lite"/>
    </source>
</evidence>
<keyword evidence="2" id="KW-0472">Membrane</keyword>
<dbReference type="RefSeq" id="WP_379951398.1">
    <property type="nucleotide sequence ID" value="NZ_JBHMAF010000188.1"/>
</dbReference>
<sequence length="326" mass="35997">MDKRSPKILIKVNGTETNYKEEPTKQDAPPQEEFQWMLPSEQILQHNVVPFRAGNELSVEPKKRKGRRKQMILTVGTAVLLGTGFGFGVLHVLDGTKEEKSMPAAASVTSTTTTTAPAEKQTKSSEQQTQQSAALEELAVYVIQGNVFSTAERGQAALDDMKEKGMPGALINSDGKTFLFIGIANDEKGAKKLTASYKAKGFAVLEKRRVFTDKQVPAAFKKYEGLIGKTEKSLRTLIEQTSTVYTAGKISNEQWSELDKSVKELTKEGKSVEKAEVKKLLTYVSLSCDALQEYKETKDEKTFVKLQQLLLDGLVSYETVLTGKDS</sequence>
<feature type="compositionally biased region" description="Low complexity" evidence="1">
    <location>
        <begin position="103"/>
        <end position="130"/>
    </location>
</feature>
<organism evidence="3 4">
    <name type="scientific">Ectobacillus funiculus</name>
    <dbReference type="NCBI Taxonomy" id="137993"/>
    <lineage>
        <taxon>Bacteria</taxon>
        <taxon>Bacillati</taxon>
        <taxon>Bacillota</taxon>
        <taxon>Bacilli</taxon>
        <taxon>Bacillales</taxon>
        <taxon>Bacillaceae</taxon>
        <taxon>Ectobacillus</taxon>
    </lineage>
</organism>
<keyword evidence="2" id="KW-0812">Transmembrane</keyword>
<name>A0ABV5WKP1_9BACI</name>
<protein>
    <recommendedName>
        <fullName evidence="5">SPOR domain-containing protein</fullName>
    </recommendedName>
</protein>
<feature type="transmembrane region" description="Helical" evidence="2">
    <location>
        <begin position="71"/>
        <end position="93"/>
    </location>
</feature>
<dbReference type="Proteomes" id="UP001589609">
    <property type="component" value="Unassembled WGS sequence"/>
</dbReference>
<gene>
    <name evidence="3" type="ORF">ACFFMS_23350</name>
</gene>
<proteinExistence type="predicted"/>
<evidence type="ECO:0008006" key="5">
    <source>
        <dbReference type="Google" id="ProtNLM"/>
    </source>
</evidence>
<dbReference type="EMBL" id="JBHMAF010000188">
    <property type="protein sequence ID" value="MFB9761191.1"/>
    <property type="molecule type" value="Genomic_DNA"/>
</dbReference>
<evidence type="ECO:0000256" key="2">
    <source>
        <dbReference type="SAM" id="Phobius"/>
    </source>
</evidence>
<feature type="region of interest" description="Disordered" evidence="1">
    <location>
        <begin position="98"/>
        <end position="130"/>
    </location>
</feature>